<dbReference type="VEuPathDB" id="FungiDB:BTJ68_04582"/>
<dbReference type="EMBL" id="QWIJ01000006">
    <property type="protein sequence ID" value="RMX90243.1"/>
    <property type="molecule type" value="Genomic_DNA"/>
</dbReference>
<gene>
    <name evidence="3" type="ORF">D0869_00236</name>
</gene>
<feature type="compositionally biased region" description="Polar residues" evidence="1">
    <location>
        <begin position="135"/>
        <end position="151"/>
    </location>
</feature>
<comment type="caution">
    <text evidence="3">The sequence shown here is derived from an EMBL/GenBank/DDBJ whole genome shotgun (WGS) entry which is preliminary data.</text>
</comment>
<proteinExistence type="predicted"/>
<feature type="chain" id="PRO_5018323354" evidence="2">
    <location>
        <begin position="22"/>
        <end position="151"/>
    </location>
</feature>
<reference evidence="3 4" key="1">
    <citation type="journal article" date="2018" name="BMC Genomics">
        <title>Genomic evidence for intraspecific hybridization in a clonal and extremely halotolerant yeast.</title>
        <authorList>
            <person name="Gostincar C."/>
            <person name="Stajich J.E."/>
            <person name="Zupancic J."/>
            <person name="Zalar P."/>
            <person name="Gunde-Cimerman N."/>
        </authorList>
    </citation>
    <scope>NUCLEOTIDE SEQUENCE [LARGE SCALE GENOMIC DNA]</scope>
    <source>
        <strain evidence="3 4">EXF-6656</strain>
    </source>
</reference>
<feature type="signal peptide" evidence="2">
    <location>
        <begin position="1"/>
        <end position="21"/>
    </location>
</feature>
<dbReference type="Proteomes" id="UP000281245">
    <property type="component" value="Unassembled WGS sequence"/>
</dbReference>
<evidence type="ECO:0000256" key="2">
    <source>
        <dbReference type="SAM" id="SignalP"/>
    </source>
</evidence>
<dbReference type="OrthoDB" id="5418867at2759"/>
<dbReference type="AlphaFoldDB" id="A0A3M6XHC0"/>
<feature type="region of interest" description="Disordered" evidence="1">
    <location>
        <begin position="73"/>
        <end position="151"/>
    </location>
</feature>
<name>A0A3M6XHC0_HORWE</name>
<evidence type="ECO:0000313" key="3">
    <source>
        <dbReference type="EMBL" id="RMX90243.1"/>
    </source>
</evidence>
<evidence type="ECO:0000313" key="4">
    <source>
        <dbReference type="Proteomes" id="UP000281245"/>
    </source>
</evidence>
<organism evidence="3 4">
    <name type="scientific">Hortaea werneckii</name>
    <name type="common">Black yeast</name>
    <name type="synonym">Cladosporium werneckii</name>
    <dbReference type="NCBI Taxonomy" id="91943"/>
    <lineage>
        <taxon>Eukaryota</taxon>
        <taxon>Fungi</taxon>
        <taxon>Dikarya</taxon>
        <taxon>Ascomycota</taxon>
        <taxon>Pezizomycotina</taxon>
        <taxon>Dothideomycetes</taxon>
        <taxon>Dothideomycetidae</taxon>
        <taxon>Mycosphaerellales</taxon>
        <taxon>Teratosphaeriaceae</taxon>
        <taxon>Hortaea</taxon>
    </lineage>
</organism>
<accession>A0A3M6XHC0</accession>
<sequence length="151" mass="16285">MAKTTFRHIIIIIIMPSGGKGEIKWDAEADRKLFLGVLKVHDIKINYQALAQFMATDSAKPTALGIQNRMSKLKSMVKSSSPTADTAPSVKSNSRKRGKPTDDGDACGTQAKVPKAGKSTKRTAQNKGNEEQDEAQGTQTGYDSSAESWLA</sequence>
<keyword evidence="2" id="KW-0732">Signal</keyword>
<feature type="compositionally biased region" description="Polar residues" evidence="1">
    <location>
        <begin position="82"/>
        <end position="92"/>
    </location>
</feature>
<evidence type="ECO:0000256" key="1">
    <source>
        <dbReference type="SAM" id="MobiDB-lite"/>
    </source>
</evidence>
<protein>
    <submittedName>
        <fullName evidence="3">Uncharacterized protein</fullName>
    </submittedName>
</protein>